<keyword evidence="7" id="KW-1185">Reference proteome</keyword>
<dbReference type="Gene3D" id="3.40.50.1010">
    <property type="entry name" value="5'-nuclease"/>
    <property type="match status" value="1"/>
</dbReference>
<dbReference type="EMBL" id="CAICTM010001486">
    <property type="protein sequence ID" value="CAB9524055.1"/>
    <property type="molecule type" value="Genomic_DNA"/>
</dbReference>
<comment type="caution">
    <text evidence="6">The sequence shown here is derived from an EMBL/GenBank/DDBJ whole genome shotgun (WGS) entry which is preliminary data.</text>
</comment>
<dbReference type="GO" id="GO:0005524">
    <property type="term" value="F:ATP binding"/>
    <property type="evidence" value="ECO:0007669"/>
    <property type="project" value="UniProtKB-KW"/>
</dbReference>
<dbReference type="Proteomes" id="UP001153069">
    <property type="component" value="Unassembled WGS sequence"/>
</dbReference>
<dbReference type="GO" id="GO:0004386">
    <property type="term" value="F:helicase activity"/>
    <property type="evidence" value="ECO:0007669"/>
    <property type="project" value="UniProtKB-KW"/>
</dbReference>
<dbReference type="InterPro" id="IPR027417">
    <property type="entry name" value="P-loop_NTPase"/>
</dbReference>
<dbReference type="InterPro" id="IPR029060">
    <property type="entry name" value="PIN-like_dom_sf"/>
</dbReference>
<name>A0A9N8EPF3_9STRA</name>
<dbReference type="PROSITE" id="PS51192">
    <property type="entry name" value="HELICASE_ATP_BIND_1"/>
    <property type="match status" value="1"/>
</dbReference>
<protein>
    <submittedName>
        <fullName evidence="6">Probable ATP-dependent RNA helicase spindle-E</fullName>
    </submittedName>
</protein>
<evidence type="ECO:0000259" key="4">
    <source>
        <dbReference type="PROSITE" id="PS51192"/>
    </source>
</evidence>
<keyword evidence="1" id="KW-0547">Nucleotide-binding</keyword>
<dbReference type="InterPro" id="IPR011545">
    <property type="entry name" value="DEAD/DEAH_box_helicase_dom"/>
</dbReference>
<dbReference type="PANTHER" id="PTHR18934">
    <property type="entry name" value="ATP-DEPENDENT RNA HELICASE"/>
    <property type="match status" value="1"/>
</dbReference>
<dbReference type="Pfam" id="PF00271">
    <property type="entry name" value="Helicase_C"/>
    <property type="match status" value="1"/>
</dbReference>
<keyword evidence="6" id="KW-0347">Helicase</keyword>
<evidence type="ECO:0000256" key="3">
    <source>
        <dbReference type="SAM" id="MobiDB-lite"/>
    </source>
</evidence>
<organism evidence="6 7">
    <name type="scientific">Seminavis robusta</name>
    <dbReference type="NCBI Taxonomy" id="568900"/>
    <lineage>
        <taxon>Eukaryota</taxon>
        <taxon>Sar</taxon>
        <taxon>Stramenopiles</taxon>
        <taxon>Ochrophyta</taxon>
        <taxon>Bacillariophyta</taxon>
        <taxon>Bacillariophyceae</taxon>
        <taxon>Bacillariophycidae</taxon>
        <taxon>Naviculales</taxon>
        <taxon>Naviculaceae</taxon>
        <taxon>Seminavis</taxon>
    </lineage>
</organism>
<gene>
    <name evidence="6" type="ORF">SEMRO_1488_G276890.1</name>
</gene>
<dbReference type="InterPro" id="IPR014001">
    <property type="entry name" value="Helicase_ATP-bd"/>
</dbReference>
<dbReference type="OrthoDB" id="66977at2759"/>
<reference evidence="6" key="1">
    <citation type="submission" date="2020-06" db="EMBL/GenBank/DDBJ databases">
        <authorList>
            <consortium name="Plant Systems Biology data submission"/>
        </authorList>
    </citation>
    <scope>NUCLEOTIDE SEQUENCE</scope>
    <source>
        <strain evidence="6">D6</strain>
    </source>
</reference>
<dbReference type="SMART" id="SM00490">
    <property type="entry name" value="HELICc"/>
    <property type="match status" value="1"/>
</dbReference>
<keyword evidence="2" id="KW-0067">ATP-binding</keyword>
<feature type="region of interest" description="Disordered" evidence="3">
    <location>
        <begin position="424"/>
        <end position="443"/>
    </location>
</feature>
<dbReference type="CDD" id="cd18791">
    <property type="entry name" value="SF2_C_RHA"/>
    <property type="match status" value="1"/>
</dbReference>
<dbReference type="PROSITE" id="PS51194">
    <property type="entry name" value="HELICASE_CTER"/>
    <property type="match status" value="1"/>
</dbReference>
<dbReference type="CDD" id="cd17917">
    <property type="entry name" value="DEXHc_RHA-like"/>
    <property type="match status" value="1"/>
</dbReference>
<evidence type="ECO:0000256" key="1">
    <source>
        <dbReference type="ARBA" id="ARBA00022741"/>
    </source>
</evidence>
<dbReference type="SUPFAM" id="SSF52540">
    <property type="entry name" value="P-loop containing nucleoside triphosphate hydrolases"/>
    <property type="match status" value="1"/>
</dbReference>
<dbReference type="SUPFAM" id="SSF88723">
    <property type="entry name" value="PIN domain-like"/>
    <property type="match status" value="1"/>
</dbReference>
<accession>A0A9N8EPF3</accession>
<dbReference type="SMART" id="SM00487">
    <property type="entry name" value="DEXDc"/>
    <property type="match status" value="1"/>
</dbReference>
<evidence type="ECO:0000256" key="2">
    <source>
        <dbReference type="ARBA" id="ARBA00022840"/>
    </source>
</evidence>
<evidence type="ECO:0000313" key="7">
    <source>
        <dbReference type="Proteomes" id="UP001153069"/>
    </source>
</evidence>
<feature type="domain" description="Helicase C-terminal" evidence="5">
    <location>
        <begin position="758"/>
        <end position="930"/>
    </location>
</feature>
<dbReference type="Pfam" id="PF00270">
    <property type="entry name" value="DEAD"/>
    <property type="match status" value="1"/>
</dbReference>
<dbReference type="Gene3D" id="3.40.50.300">
    <property type="entry name" value="P-loop containing nucleotide triphosphate hydrolases"/>
    <property type="match status" value="2"/>
</dbReference>
<dbReference type="InterPro" id="IPR001650">
    <property type="entry name" value="Helicase_C-like"/>
</dbReference>
<feature type="region of interest" description="Disordered" evidence="3">
    <location>
        <begin position="1683"/>
        <end position="1791"/>
    </location>
</feature>
<dbReference type="Gene3D" id="1.20.120.1080">
    <property type="match status" value="1"/>
</dbReference>
<evidence type="ECO:0000259" key="5">
    <source>
        <dbReference type="PROSITE" id="PS51194"/>
    </source>
</evidence>
<feature type="domain" description="Helicase ATP-binding" evidence="4">
    <location>
        <begin position="535"/>
        <end position="704"/>
    </location>
</feature>
<proteinExistence type="predicted"/>
<feature type="compositionally biased region" description="Basic residues" evidence="3">
    <location>
        <begin position="1711"/>
        <end position="1725"/>
    </location>
</feature>
<dbReference type="GO" id="GO:0003723">
    <property type="term" value="F:RNA binding"/>
    <property type="evidence" value="ECO:0007669"/>
    <property type="project" value="TreeGrafter"/>
</dbReference>
<dbReference type="PANTHER" id="PTHR18934:SF145">
    <property type="entry name" value="ATP-DEPENDENT RNA HELICASE DHX57-RELATED"/>
    <property type="match status" value="1"/>
</dbReference>
<sequence length="2002" mass="225806">MGVQGITKLLTTRGVLPPPSRGCCTTELFQQRTHEDESTTILPEGSTLLIDGPGLAFYLHTIAYSRWARKVTQRQDNISSSKCRETTAKLTTSQLTLLLPQNLPKSLLVDVTREFVHGLSFLNLKVYWDGPSSAAIVNFKATTLKRRREQRETEWSNLQRYCDHGIFPNDVSCQVCHEFPYSQLFVCIVRETLRQLVDNNIECDGEADAVMAADARDQPDHYVVGQDSDFFFYKGIQYIPFAGLVLVEKNNNQQIIRARVYTRQGIAQSLGLEDGHMTELACMLGNDYVDATTTFQAFDRDYDKLLDFLAQQEEHEYRHTTSDPSMEAAIQYSRILYNHGDMQELELPDSSEEEDSDGEQDEMDVQLGISQHSRTLLRRYATLKPDDTSVREAWLRSLQEIVDATAGEEEQQTVFNEEHLKILQQQQQPQRTLASEPPSLDERPTWQDMLAATFIEKCAMRLFQQSRALKRTTAPGTLFDHAHFFQAMAMARRKQAEAEDEAGDTILLNNQEQSAAERLPTPVSLPIDAHRDVILESIRDNRVTIIHGETGCGKSSRVPIMILEAATPDPSLSTHKLFISQPRRIAAKALVERVRSCEPQHAQKFALRMGHGWREYESSQTQAWFVTTGYLTRLLANHPQRFDNCTHLVIDEVHERSVDTDILCFLCRRLLEENKRIRLVLMSATLATKLYKEYFNLPNDPIHVGVRRYPIEEVYLEDLSRMQLTSKERQAVAALSKECDSKKCKSAPGVQMMKHLQTLAANLATMVGDPGSSVLIFVAGMAEIIGITELVEGVAVAGKRLTCFPIHSDIPFEDQMSAFDSPEPDEVKIIIATNAAESSVTLPDVDHVICLGLCRQIVYNASSHRQMLTPTWISRASAKQRAGRTGRVRPGTVYRLYSRNAFDYYMDEFEPGEMVRIPLDSVILMLKEMLHESITPVLLDCLEPPNTTTIERSFESLHQWKFITSPDDDGEITDLGSFVSSLGMDLMFGNLIGLGIQFGVAAEAIEMASVMSFPKTPFQITSPLIHSPAEFNEISAATFVSRSHWDANLYSDPLAMMNLMWEYERVKDKKRFCGFYRVAINRFRQMVSTKNNKRKRVAEFLGIEESKLKMQAPPVHLPASKLAILRILQLWVFSDMMIEAKPVPVNKAPDGTVTLKVTTSDGRHLSSDDLKQILDKQRHPFRVELDKRITHKGSFQPLKPFELPVFEERFLSYCCVHDIGLAWYFCDGRMCLFFTESLAADRDFMDLMAVALEGESWMNVLMVERTDGNRRGISERTCGTWMLKDASSYNASNDEVTRVLRRYEVDDQNSISLVRQFSEMALETKYVFSKLEFTFSERRGGKKKKKAKKALPSFVVCVEGSCSEINKVDMFDLLQTNDATYTTSKKGFTQNLSFDHVPNNPKIFGKSEDLLAVSHATESSSWKNPLFADIPESARLITMLASGQRKGGQKIVLQSKRTKQIEGNSNFEEEWEEEDEEFDLNLGKETRMAFRWKRLSRGGTVYVPENCVPAVATSPHHHLFACCANALEVGGGGLRVDCLTLLPTDPLFVALGFLSFGLQVPGATVSTTSYDSDDSSYSGDPDDLEVSSLLLWIGARCPNDEVIAKSHSFCAFELDETMAFEKIKEAIAFHRSCSTQGESLLCFPSVVIDLCKLFDGVGGRELEPWNIAECSLTANNLKQWRRERKTVTSSNADDTPVSDIPQPKPQESTKKQKKRRSRSGKNARQKAREQFSLESNEQSDKENGKKVAAPIVKSRQPTAKEHGSQSGAKKSQGEKTSASSNEKAENEEDNMRSLASKLVLKDKKQAKGVRVGMTGRVSKQHQNMFVAKSPEGETVLVSTNVLAMLLKEVGGAQEQQTNNKVNWKNWKVLKLVLEGGETLYRACFETGIIPLAPVEGRGKNLLPKWMRKQPRPVWANDALECIPPATRKAAVESFEVQSPGNHQLWFRTIDAALRMEAAFWLERQFSFGKKSGDNNKSKVVRHWYDQSLTEMAEAVKSRSAEN</sequence>
<evidence type="ECO:0000313" key="6">
    <source>
        <dbReference type="EMBL" id="CAB9524055.1"/>
    </source>
</evidence>
<keyword evidence="6" id="KW-0378">Hydrolase</keyword>